<name>A0A8J3U5R8_9ACTN</name>
<dbReference type="PROSITE" id="PS51340">
    <property type="entry name" value="MOSC"/>
    <property type="match status" value="1"/>
</dbReference>
<keyword evidence="3" id="KW-1185">Reference proteome</keyword>
<dbReference type="PANTHER" id="PTHR14237:SF19">
    <property type="entry name" value="MITOCHONDRIAL AMIDOXIME REDUCING COMPONENT 1"/>
    <property type="match status" value="1"/>
</dbReference>
<dbReference type="GO" id="GO:0030151">
    <property type="term" value="F:molybdenum ion binding"/>
    <property type="evidence" value="ECO:0007669"/>
    <property type="project" value="InterPro"/>
</dbReference>
<feature type="domain" description="MOSC" evidence="1">
    <location>
        <begin position="119"/>
        <end position="267"/>
    </location>
</feature>
<proteinExistence type="predicted"/>
<dbReference type="InterPro" id="IPR005303">
    <property type="entry name" value="MOCOS_middle"/>
</dbReference>
<evidence type="ECO:0000313" key="2">
    <source>
        <dbReference type="EMBL" id="GII39083.1"/>
    </source>
</evidence>
<dbReference type="Pfam" id="PF03473">
    <property type="entry name" value="MOSC"/>
    <property type="match status" value="1"/>
</dbReference>
<dbReference type="SUPFAM" id="SSF50800">
    <property type="entry name" value="PK beta-barrel domain-like"/>
    <property type="match status" value="1"/>
</dbReference>
<organism evidence="2 3">
    <name type="scientific">Planotetraspora phitsanulokensis</name>
    <dbReference type="NCBI Taxonomy" id="575192"/>
    <lineage>
        <taxon>Bacteria</taxon>
        <taxon>Bacillati</taxon>
        <taxon>Actinomycetota</taxon>
        <taxon>Actinomycetes</taxon>
        <taxon>Streptosporangiales</taxon>
        <taxon>Streptosporangiaceae</taxon>
        <taxon>Planotetraspora</taxon>
    </lineage>
</organism>
<dbReference type="PANTHER" id="PTHR14237">
    <property type="entry name" value="MOLYBDOPTERIN COFACTOR SULFURASE MOSC"/>
    <property type="match status" value="1"/>
</dbReference>
<protein>
    <submittedName>
        <fullName evidence="2">Molybdenum cofactor sulfurase</fullName>
    </submittedName>
</protein>
<evidence type="ECO:0000259" key="1">
    <source>
        <dbReference type="PROSITE" id="PS51340"/>
    </source>
</evidence>
<dbReference type="GO" id="GO:0030170">
    <property type="term" value="F:pyridoxal phosphate binding"/>
    <property type="evidence" value="ECO:0007669"/>
    <property type="project" value="InterPro"/>
</dbReference>
<dbReference type="InterPro" id="IPR011037">
    <property type="entry name" value="Pyrv_Knase-like_insert_dom_sf"/>
</dbReference>
<dbReference type="Proteomes" id="UP000622547">
    <property type="component" value="Unassembled WGS sequence"/>
</dbReference>
<gene>
    <name evidence="2" type="ORF">Pph01_40860</name>
</gene>
<dbReference type="SUPFAM" id="SSF141673">
    <property type="entry name" value="MOSC N-terminal domain-like"/>
    <property type="match status" value="1"/>
</dbReference>
<comment type="caution">
    <text evidence="2">The sequence shown here is derived from an EMBL/GenBank/DDBJ whole genome shotgun (WGS) entry which is preliminary data.</text>
</comment>
<dbReference type="EMBL" id="BOOP01000019">
    <property type="protein sequence ID" value="GII39083.1"/>
    <property type="molecule type" value="Genomic_DNA"/>
</dbReference>
<dbReference type="InterPro" id="IPR005302">
    <property type="entry name" value="MoCF_Sase_C"/>
</dbReference>
<dbReference type="AlphaFoldDB" id="A0A8J3U5R8"/>
<sequence length="274" mass="29425">MATVTGLTCYPIKGCAGTPLPDADMTRAGLAHDRAFMVIDEGGVFRSQRRDPRLARVRPAIEAGGEGLTLHADGMDPARVEVDLTSARRDVEMFGVRYTGIDQGDTAAEWLSEMLGRPSRLVRVPPEHDRVTDGLTPGTCGYADSGAVLVTTVSSLAELNARIEARGAEPVPMTRFRPNIVIDGWDTTHTEDRVRRFGVGDAELAYGKLAIRCAVTTVDQESGGKAGPEPLRTLADYRRATRGVAFGAKFAVLRTGKLSVGDEVIVTAWGESEL</sequence>
<evidence type="ECO:0000313" key="3">
    <source>
        <dbReference type="Proteomes" id="UP000622547"/>
    </source>
</evidence>
<dbReference type="RefSeq" id="WP_204074697.1">
    <property type="nucleotide sequence ID" value="NZ_BAABHI010000003.1"/>
</dbReference>
<reference evidence="2 3" key="1">
    <citation type="submission" date="2021-01" db="EMBL/GenBank/DDBJ databases">
        <title>Whole genome shotgun sequence of Planotetraspora phitsanulokensis NBRC 104273.</title>
        <authorList>
            <person name="Komaki H."/>
            <person name="Tamura T."/>
        </authorList>
    </citation>
    <scope>NUCLEOTIDE SEQUENCE [LARGE SCALE GENOMIC DNA]</scope>
    <source>
        <strain evidence="2 3">NBRC 104273</strain>
    </source>
</reference>
<dbReference type="Pfam" id="PF03476">
    <property type="entry name" value="MOSC_N"/>
    <property type="match status" value="1"/>
</dbReference>
<accession>A0A8J3U5R8</accession>
<dbReference type="GO" id="GO:0003824">
    <property type="term" value="F:catalytic activity"/>
    <property type="evidence" value="ECO:0007669"/>
    <property type="project" value="InterPro"/>
</dbReference>